<dbReference type="Proteomes" id="UP001195769">
    <property type="component" value="Unassembled WGS sequence"/>
</dbReference>
<sequence>MRKAIGSSPVSSGSGICFFPDTSPPRSSTPPTSPVLISSPIVKSSCPTLNPNNAVHRPTLDKGISIIEDKQGYHNKRGYMQYDLFPGEPEVHSGEVPSSPTKKRKTLKTSLNSPACSSEISNYFTERMLELSWVTRRVIAAKVRYQRLHSIELELIKSINDDELKITRKELTATDLQIGSL</sequence>
<organism evidence="2 3">
    <name type="scientific">Suillus fuscotomentosus</name>
    <dbReference type="NCBI Taxonomy" id="1912939"/>
    <lineage>
        <taxon>Eukaryota</taxon>
        <taxon>Fungi</taxon>
        <taxon>Dikarya</taxon>
        <taxon>Basidiomycota</taxon>
        <taxon>Agaricomycotina</taxon>
        <taxon>Agaricomycetes</taxon>
        <taxon>Agaricomycetidae</taxon>
        <taxon>Boletales</taxon>
        <taxon>Suillineae</taxon>
        <taxon>Suillaceae</taxon>
        <taxon>Suillus</taxon>
    </lineage>
</organism>
<name>A0AAD4HHW5_9AGAM</name>
<proteinExistence type="predicted"/>
<dbReference type="GeneID" id="64671466"/>
<dbReference type="AlphaFoldDB" id="A0AAD4HHW5"/>
<feature type="compositionally biased region" description="Low complexity" evidence="1">
    <location>
        <begin position="1"/>
        <end position="26"/>
    </location>
</feature>
<accession>A0AAD4HHW5</accession>
<dbReference type="EMBL" id="JABBWK010000040">
    <property type="protein sequence ID" value="KAG1898260.1"/>
    <property type="molecule type" value="Genomic_DNA"/>
</dbReference>
<feature type="region of interest" description="Disordered" evidence="1">
    <location>
        <begin position="1"/>
        <end position="36"/>
    </location>
</feature>
<protein>
    <submittedName>
        <fullName evidence="2">Uncharacterized protein</fullName>
    </submittedName>
</protein>
<reference evidence="2" key="1">
    <citation type="journal article" date="2020" name="New Phytol.">
        <title>Comparative genomics reveals dynamic genome evolution in host specialist ectomycorrhizal fungi.</title>
        <authorList>
            <person name="Lofgren L.A."/>
            <person name="Nguyen N.H."/>
            <person name="Vilgalys R."/>
            <person name="Ruytinx J."/>
            <person name="Liao H.L."/>
            <person name="Branco S."/>
            <person name="Kuo A."/>
            <person name="LaButti K."/>
            <person name="Lipzen A."/>
            <person name="Andreopoulos W."/>
            <person name="Pangilinan J."/>
            <person name="Riley R."/>
            <person name="Hundley H."/>
            <person name="Na H."/>
            <person name="Barry K."/>
            <person name="Grigoriev I.V."/>
            <person name="Stajich J.E."/>
            <person name="Kennedy P.G."/>
        </authorList>
    </citation>
    <scope>NUCLEOTIDE SEQUENCE</scope>
    <source>
        <strain evidence="2">FC203</strain>
    </source>
</reference>
<evidence type="ECO:0000313" key="3">
    <source>
        <dbReference type="Proteomes" id="UP001195769"/>
    </source>
</evidence>
<comment type="caution">
    <text evidence="2">The sequence shown here is derived from an EMBL/GenBank/DDBJ whole genome shotgun (WGS) entry which is preliminary data.</text>
</comment>
<gene>
    <name evidence="2" type="ORF">F5891DRAFT_981917</name>
</gene>
<evidence type="ECO:0000313" key="2">
    <source>
        <dbReference type="EMBL" id="KAG1898260.1"/>
    </source>
</evidence>
<evidence type="ECO:0000256" key="1">
    <source>
        <dbReference type="SAM" id="MobiDB-lite"/>
    </source>
</evidence>
<keyword evidence="3" id="KW-1185">Reference proteome</keyword>
<dbReference type="RefSeq" id="XP_041223836.1">
    <property type="nucleotide sequence ID" value="XM_041377168.1"/>
</dbReference>